<evidence type="ECO:0000313" key="3">
    <source>
        <dbReference type="Proteomes" id="UP000235786"/>
    </source>
</evidence>
<proteinExistence type="predicted"/>
<evidence type="ECO:0000256" key="1">
    <source>
        <dbReference type="SAM" id="Phobius"/>
    </source>
</evidence>
<keyword evidence="3" id="KW-1185">Reference proteome</keyword>
<dbReference type="Proteomes" id="UP000235786">
    <property type="component" value="Unassembled WGS sequence"/>
</dbReference>
<keyword evidence="1" id="KW-0812">Transmembrane</keyword>
<dbReference type="OrthoDB" id="10587401at2759"/>
<protein>
    <submittedName>
        <fullName evidence="2">Uncharacterized protein</fullName>
    </submittedName>
</protein>
<evidence type="ECO:0000313" key="2">
    <source>
        <dbReference type="EMBL" id="PMD49045.1"/>
    </source>
</evidence>
<dbReference type="EMBL" id="KZ613937">
    <property type="protein sequence ID" value="PMD49045.1"/>
    <property type="molecule type" value="Genomic_DNA"/>
</dbReference>
<gene>
    <name evidence="2" type="ORF">L207DRAFT_575687</name>
</gene>
<name>A0A2J6SE45_HYAVF</name>
<organism evidence="2 3">
    <name type="scientific">Hyaloscypha variabilis (strain UAMH 11265 / GT02V1 / F)</name>
    <name type="common">Meliniomyces variabilis</name>
    <dbReference type="NCBI Taxonomy" id="1149755"/>
    <lineage>
        <taxon>Eukaryota</taxon>
        <taxon>Fungi</taxon>
        <taxon>Dikarya</taxon>
        <taxon>Ascomycota</taxon>
        <taxon>Pezizomycotina</taxon>
        <taxon>Leotiomycetes</taxon>
        <taxon>Helotiales</taxon>
        <taxon>Hyaloscyphaceae</taxon>
        <taxon>Hyaloscypha</taxon>
        <taxon>Hyaloscypha variabilis</taxon>
    </lineage>
</organism>
<feature type="transmembrane region" description="Helical" evidence="1">
    <location>
        <begin position="38"/>
        <end position="58"/>
    </location>
</feature>
<accession>A0A2J6SE45</accession>
<keyword evidence="1" id="KW-0472">Membrane</keyword>
<dbReference type="AlphaFoldDB" id="A0A2J6SE45"/>
<reference evidence="2 3" key="1">
    <citation type="submission" date="2016-04" db="EMBL/GenBank/DDBJ databases">
        <title>A degradative enzymes factory behind the ericoid mycorrhizal symbiosis.</title>
        <authorList>
            <consortium name="DOE Joint Genome Institute"/>
            <person name="Martino E."/>
            <person name="Morin E."/>
            <person name="Grelet G."/>
            <person name="Kuo A."/>
            <person name="Kohler A."/>
            <person name="Daghino S."/>
            <person name="Barry K."/>
            <person name="Choi C."/>
            <person name="Cichocki N."/>
            <person name="Clum A."/>
            <person name="Copeland A."/>
            <person name="Hainaut M."/>
            <person name="Haridas S."/>
            <person name="Labutti K."/>
            <person name="Lindquist E."/>
            <person name="Lipzen A."/>
            <person name="Khouja H.-R."/>
            <person name="Murat C."/>
            <person name="Ohm R."/>
            <person name="Olson A."/>
            <person name="Spatafora J."/>
            <person name="Veneault-Fourrey C."/>
            <person name="Henrissat B."/>
            <person name="Grigoriev I."/>
            <person name="Martin F."/>
            <person name="Perotto S."/>
        </authorList>
    </citation>
    <scope>NUCLEOTIDE SEQUENCE [LARGE SCALE GENOMIC DNA]</scope>
    <source>
        <strain evidence="2 3">F</strain>
    </source>
</reference>
<keyword evidence="1" id="KW-1133">Transmembrane helix</keyword>
<sequence length="148" mass="15554">MPFLPLLTRGTVNSGALAGTIVADNNDNNKNISSRGRIIGIIAGSVILIIVIVIAVCYDRSKKRKAKQGTRLREIGGEEEARPMVYGQGGAAPRTSVQMPAGNGAGSGMYYPPQGEQMYPGGGYAQGPAPAPMYAPPGQQGAEFYRNQ</sequence>